<evidence type="ECO:0000313" key="1">
    <source>
        <dbReference type="EMBL" id="QJA59401.1"/>
    </source>
</evidence>
<accession>A0A6M3IQ47</accession>
<reference evidence="1" key="1">
    <citation type="submission" date="2020-03" db="EMBL/GenBank/DDBJ databases">
        <title>The deep terrestrial virosphere.</title>
        <authorList>
            <person name="Holmfeldt K."/>
            <person name="Nilsson E."/>
            <person name="Simone D."/>
            <person name="Lopez-Fernandez M."/>
            <person name="Wu X."/>
            <person name="de Brujin I."/>
            <person name="Lundin D."/>
            <person name="Andersson A."/>
            <person name="Bertilsson S."/>
            <person name="Dopson M."/>
        </authorList>
    </citation>
    <scope>NUCLEOTIDE SEQUENCE</scope>
    <source>
        <strain evidence="1">MM415B01302</strain>
    </source>
</reference>
<gene>
    <name evidence="1" type="ORF">MM415B01302_0004</name>
</gene>
<dbReference type="EMBL" id="MT141368">
    <property type="protein sequence ID" value="QJA59401.1"/>
    <property type="molecule type" value="Genomic_DNA"/>
</dbReference>
<sequence>MGKQEEQIRGENKTKTKTLKIKLTLFDFVLLTENANLTTPRLVVLDWKCRKRPRKIKTGGNKMSWETKGATSEEKKEEYIVIDLQSQEATENLGLTEAISLLERELADGNDMDSYLLIKGEVVAFEVKENPSIFITF</sequence>
<name>A0A6M3IQ47_9ZZZZ</name>
<protein>
    <submittedName>
        <fullName evidence="1">Uncharacterized protein</fullName>
    </submittedName>
</protein>
<dbReference type="AlphaFoldDB" id="A0A6M3IQ47"/>
<proteinExistence type="predicted"/>
<organism evidence="1">
    <name type="scientific">viral metagenome</name>
    <dbReference type="NCBI Taxonomy" id="1070528"/>
    <lineage>
        <taxon>unclassified sequences</taxon>
        <taxon>metagenomes</taxon>
        <taxon>organismal metagenomes</taxon>
    </lineage>
</organism>